<feature type="signal peptide" evidence="1">
    <location>
        <begin position="1"/>
        <end position="17"/>
    </location>
</feature>
<keyword evidence="3" id="KW-1185">Reference proteome</keyword>
<dbReference type="Proteomes" id="UP000499080">
    <property type="component" value="Unassembled WGS sequence"/>
</dbReference>
<dbReference type="AlphaFoldDB" id="A0A4Y2KB96"/>
<feature type="chain" id="PRO_5021215738" description="Reverse transcriptase domain-containing protein" evidence="1">
    <location>
        <begin position="18"/>
        <end position="120"/>
    </location>
</feature>
<gene>
    <name evidence="2" type="ORF">AVEN_152236_1</name>
</gene>
<organism evidence="2 3">
    <name type="scientific">Araneus ventricosus</name>
    <name type="common">Orbweaver spider</name>
    <name type="synonym">Epeira ventricosa</name>
    <dbReference type="NCBI Taxonomy" id="182803"/>
    <lineage>
        <taxon>Eukaryota</taxon>
        <taxon>Metazoa</taxon>
        <taxon>Ecdysozoa</taxon>
        <taxon>Arthropoda</taxon>
        <taxon>Chelicerata</taxon>
        <taxon>Arachnida</taxon>
        <taxon>Araneae</taxon>
        <taxon>Araneomorphae</taxon>
        <taxon>Entelegynae</taxon>
        <taxon>Araneoidea</taxon>
        <taxon>Araneidae</taxon>
        <taxon>Araneus</taxon>
    </lineage>
</organism>
<proteinExistence type="predicted"/>
<keyword evidence="1" id="KW-0732">Signal</keyword>
<accession>A0A4Y2KB96</accession>
<reference evidence="2 3" key="1">
    <citation type="journal article" date="2019" name="Sci. Rep.">
        <title>Orb-weaving spider Araneus ventricosus genome elucidates the spidroin gene catalogue.</title>
        <authorList>
            <person name="Kono N."/>
            <person name="Nakamura H."/>
            <person name="Ohtoshi R."/>
            <person name="Moran D.A.P."/>
            <person name="Shinohara A."/>
            <person name="Yoshida Y."/>
            <person name="Fujiwara M."/>
            <person name="Mori M."/>
            <person name="Tomita M."/>
            <person name="Arakawa K."/>
        </authorList>
    </citation>
    <scope>NUCLEOTIDE SEQUENCE [LARGE SCALE GENOMIC DNA]</scope>
</reference>
<comment type="caution">
    <text evidence="2">The sequence shown here is derived from an EMBL/GenBank/DDBJ whole genome shotgun (WGS) entry which is preliminary data.</text>
</comment>
<sequence>MNTKFFVMLEWFFGVRSSPFLLEAALKYHLAKNCDVDPFVTKRLSNSFYVDNILISVHNESELKRLINVSNELMKKGGFELRDWESSAPRDVNSKTIDFLGLKWNKSYEILSINLKWLKE</sequence>
<evidence type="ECO:0000313" key="3">
    <source>
        <dbReference type="Proteomes" id="UP000499080"/>
    </source>
</evidence>
<evidence type="ECO:0008006" key="4">
    <source>
        <dbReference type="Google" id="ProtNLM"/>
    </source>
</evidence>
<dbReference type="OrthoDB" id="6429852at2759"/>
<protein>
    <recommendedName>
        <fullName evidence="4">Reverse transcriptase domain-containing protein</fullName>
    </recommendedName>
</protein>
<evidence type="ECO:0000313" key="2">
    <source>
        <dbReference type="EMBL" id="GBM99474.1"/>
    </source>
</evidence>
<evidence type="ECO:0000256" key="1">
    <source>
        <dbReference type="SAM" id="SignalP"/>
    </source>
</evidence>
<dbReference type="EMBL" id="BGPR01004420">
    <property type="protein sequence ID" value="GBM99474.1"/>
    <property type="molecule type" value="Genomic_DNA"/>
</dbReference>
<name>A0A4Y2KB96_ARAVE</name>